<dbReference type="OrthoDB" id="10521689at2759"/>
<accession>F0UKL1</accession>
<dbReference type="EMBL" id="DS990639">
    <property type="protein sequence ID" value="EGC45965.1"/>
    <property type="molecule type" value="Genomic_DNA"/>
</dbReference>
<sequence>MGETLSRVGDIGEGSGELCICITYLELSKAVLILTLATCSISMMTRGIVRTEGRASRYGSSRGVDANGGSKEDDRGALGLLLPGDVFIAILEDDVGLLMISRSSLHNKISSNKDSIEDS</sequence>
<dbReference type="HOGENOM" id="CLU_2060835_0_0_1"/>
<evidence type="ECO:0000313" key="2">
    <source>
        <dbReference type="Proteomes" id="UP000008142"/>
    </source>
</evidence>
<evidence type="ECO:0000313" key="1">
    <source>
        <dbReference type="EMBL" id="EGC45965.1"/>
    </source>
</evidence>
<protein>
    <submittedName>
        <fullName evidence="1">Uncharacterized protein</fullName>
    </submittedName>
</protein>
<organism evidence="2">
    <name type="scientific">Ajellomyces capsulatus (strain H88)</name>
    <name type="common">Darling's disease fungus</name>
    <name type="synonym">Histoplasma capsulatum</name>
    <dbReference type="NCBI Taxonomy" id="544711"/>
    <lineage>
        <taxon>Eukaryota</taxon>
        <taxon>Fungi</taxon>
        <taxon>Dikarya</taxon>
        <taxon>Ascomycota</taxon>
        <taxon>Pezizomycotina</taxon>
        <taxon>Eurotiomycetes</taxon>
        <taxon>Eurotiomycetidae</taxon>
        <taxon>Onygenales</taxon>
        <taxon>Ajellomycetaceae</taxon>
        <taxon>Histoplasma</taxon>
    </lineage>
</organism>
<gene>
    <name evidence="1" type="ORF">HCEG_05180</name>
</gene>
<dbReference type="Proteomes" id="UP000008142">
    <property type="component" value="Unassembled WGS sequence"/>
</dbReference>
<name>F0UKL1_AJEC8</name>
<proteinExistence type="predicted"/>
<dbReference type="AlphaFoldDB" id="F0UKL1"/>
<dbReference type="OMA" id="ELCICIT"/>
<reference evidence="2" key="1">
    <citation type="submission" date="2008-07" db="EMBL/GenBank/DDBJ databases">
        <title>Annotation of Ajellomyces capsulatus strain H88.</title>
        <authorList>
            <person name="Champion M."/>
            <person name="Cuomo C."/>
            <person name="Ma L.-J."/>
            <person name="Henn M.R."/>
            <person name="Sil A."/>
            <person name="Goldman B."/>
            <person name="Young S.K."/>
            <person name="Kodira C.D."/>
            <person name="Zeng Q."/>
            <person name="Koehrsen M."/>
            <person name="Alvarado L."/>
            <person name="Berlin A."/>
            <person name="Borenstein D."/>
            <person name="Chen Z."/>
            <person name="Engels R."/>
            <person name="Freedman E."/>
            <person name="Gellesch M."/>
            <person name="Goldberg J."/>
            <person name="Griggs A."/>
            <person name="Gujja S."/>
            <person name="Heiman D."/>
            <person name="Hepburn T."/>
            <person name="Howarth C."/>
            <person name="Jen D."/>
            <person name="Larson L."/>
            <person name="Lewis B."/>
            <person name="Mehta T."/>
            <person name="Park D."/>
            <person name="Pearson M."/>
            <person name="Roberts A."/>
            <person name="Saif S."/>
            <person name="Shea T."/>
            <person name="Shenoy N."/>
            <person name="Sisk P."/>
            <person name="Stolte C."/>
            <person name="Sykes S."/>
            <person name="Walk T."/>
            <person name="White J."/>
            <person name="Yandava C."/>
            <person name="Klein B."/>
            <person name="McEwen J.G."/>
            <person name="Puccia R."/>
            <person name="Goldman G.H."/>
            <person name="Felipe M.S."/>
            <person name="Nino-Vega G."/>
            <person name="San-Blas G."/>
            <person name="Taylor J."/>
            <person name="Mendoza L."/>
            <person name="Galagan J."/>
            <person name="Nusbaum C."/>
            <person name="Birren B."/>
        </authorList>
    </citation>
    <scope>NUCLEOTIDE SEQUENCE [LARGE SCALE GENOMIC DNA]</scope>
    <source>
        <strain evidence="2">H88</strain>
    </source>
</reference>